<protein>
    <recommendedName>
        <fullName evidence="3">Nucleotidyltransferase family protein</fullName>
    </recommendedName>
</protein>
<dbReference type="EMBL" id="NEGB01000012">
    <property type="protein sequence ID" value="OTG62658.1"/>
    <property type="molecule type" value="Genomic_DNA"/>
</dbReference>
<evidence type="ECO:0000313" key="1">
    <source>
        <dbReference type="EMBL" id="OTG62658.1"/>
    </source>
</evidence>
<dbReference type="PANTHER" id="PTHR39166">
    <property type="entry name" value="BLL1166 PROTEIN"/>
    <property type="match status" value="1"/>
</dbReference>
<sequence length="193" mass="22648">MHQPQKINENLERIIRSHTELLEILEYLSEIQPQAYVCAGIIRNLVWSYLHGQNYVLKRTEVDVIFYDADDLNQVHAQYLSQQLSQRFPKIEWDVTNQAFVHQWYRLESGECIEPLHSIVEALSLWPETATAIAVHLLKNGHLDVIAPFGLTDLFGLKLRWNNALVSHEIFMQRVNSKKFLERWSNLKLIVDE</sequence>
<organism evidence="1 2">
    <name type="scientific">Acinetobacter silvestris</name>
    <dbReference type="NCBI Taxonomy" id="1977882"/>
    <lineage>
        <taxon>Bacteria</taxon>
        <taxon>Pseudomonadati</taxon>
        <taxon>Pseudomonadota</taxon>
        <taxon>Gammaproteobacteria</taxon>
        <taxon>Moraxellales</taxon>
        <taxon>Moraxellaceae</taxon>
        <taxon>Acinetobacter</taxon>
    </lineage>
</organism>
<dbReference type="STRING" id="1977882.B9T28_14255"/>
<comment type="caution">
    <text evidence="1">The sequence shown here is derived from an EMBL/GenBank/DDBJ whole genome shotgun (WGS) entry which is preliminary data.</text>
</comment>
<accession>A0A1Y3C6J3</accession>
<evidence type="ECO:0000313" key="2">
    <source>
        <dbReference type="Proteomes" id="UP000242765"/>
    </source>
</evidence>
<dbReference type="Proteomes" id="UP000242765">
    <property type="component" value="Unassembled WGS sequence"/>
</dbReference>
<proteinExistence type="predicted"/>
<dbReference type="PANTHER" id="PTHR39166:SF1">
    <property type="entry name" value="BLL1166 PROTEIN"/>
    <property type="match status" value="1"/>
</dbReference>
<dbReference type="RefSeq" id="WP_086204642.1">
    <property type="nucleotide sequence ID" value="NZ_NEGB01000012.1"/>
</dbReference>
<name>A0A1Y3C6J3_9GAMM</name>
<reference evidence="1 2" key="1">
    <citation type="submission" date="2017-04" db="EMBL/GenBank/DDBJ databases">
        <title>High diversity of culturable Acinetobacter species in natural soil and water ecosystems.</title>
        <authorList>
            <person name="Nemec A."/>
            <person name="Radolfova-Krizova L."/>
        </authorList>
    </citation>
    <scope>NUCLEOTIDE SEQUENCE [LARGE SCALE GENOMIC DNA]</scope>
    <source>
        <strain evidence="1 2">ANC 4999</strain>
    </source>
</reference>
<dbReference type="InterPro" id="IPR009267">
    <property type="entry name" value="NTP_transf_6"/>
</dbReference>
<gene>
    <name evidence="1" type="ORF">B9T28_14255</name>
</gene>
<dbReference type="Pfam" id="PF06042">
    <property type="entry name" value="NTP_transf_6"/>
    <property type="match status" value="1"/>
</dbReference>
<dbReference type="OrthoDB" id="9805247at2"/>
<dbReference type="AlphaFoldDB" id="A0A1Y3C6J3"/>
<keyword evidence="2" id="KW-1185">Reference proteome</keyword>
<evidence type="ECO:0008006" key="3">
    <source>
        <dbReference type="Google" id="ProtNLM"/>
    </source>
</evidence>